<evidence type="ECO:0000256" key="3">
    <source>
        <dbReference type="ARBA" id="ARBA00022692"/>
    </source>
</evidence>
<name>A0A2W4CUE6_9HYPH</name>
<comment type="caution">
    <text evidence="8">The sequence shown here is derived from an EMBL/GenBank/DDBJ whole genome shotgun (WGS) entry which is preliminary data.</text>
</comment>
<dbReference type="GO" id="GO:0005886">
    <property type="term" value="C:plasma membrane"/>
    <property type="evidence" value="ECO:0007669"/>
    <property type="project" value="UniProtKB-SubCell"/>
</dbReference>
<evidence type="ECO:0000313" key="9">
    <source>
        <dbReference type="Proteomes" id="UP000248925"/>
    </source>
</evidence>
<keyword evidence="4 6" id="KW-1133">Transmembrane helix</keyword>
<keyword evidence="5 6" id="KW-0472">Membrane</keyword>
<reference evidence="8 9" key="1">
    <citation type="journal article" date="2018" name="Sci. Rep.">
        <title>Rhizobium tumorigenes sp. nov., a novel plant tumorigenic bacterium isolated from cane gall tumors on thornless blackberry.</title>
        <authorList>
            <person name="Kuzmanovi N."/>
            <person name="Smalla K."/>
            <person name="Gronow S."/>
            <person name="PuBawska J."/>
        </authorList>
    </citation>
    <scope>NUCLEOTIDE SEQUENCE [LARGE SCALE GENOMIC DNA]</scope>
    <source>
        <strain evidence="8 9">CCBAU 85046</strain>
    </source>
</reference>
<dbReference type="Proteomes" id="UP000248925">
    <property type="component" value="Unassembled WGS sequence"/>
</dbReference>
<dbReference type="AlphaFoldDB" id="A0A2W4CUE6"/>
<comment type="subcellular location">
    <subcellularLocation>
        <location evidence="1">Cell membrane</location>
        <topology evidence="1">Multi-pass membrane protein</topology>
    </subcellularLocation>
</comment>
<evidence type="ECO:0000313" key="8">
    <source>
        <dbReference type="EMBL" id="PZM16029.1"/>
    </source>
</evidence>
<dbReference type="InterPro" id="IPR052218">
    <property type="entry name" value="Preflagellin_Peptidase"/>
</dbReference>
<feature type="transmembrane region" description="Helical" evidence="6">
    <location>
        <begin position="27"/>
        <end position="48"/>
    </location>
</feature>
<feature type="transmembrane region" description="Helical" evidence="6">
    <location>
        <begin position="97"/>
        <end position="118"/>
    </location>
</feature>
<organism evidence="8 9">
    <name type="scientific">Rhizobium tubonense</name>
    <dbReference type="NCBI Taxonomy" id="484088"/>
    <lineage>
        <taxon>Bacteria</taxon>
        <taxon>Pseudomonadati</taxon>
        <taxon>Pseudomonadota</taxon>
        <taxon>Alphaproteobacteria</taxon>
        <taxon>Hyphomicrobiales</taxon>
        <taxon>Rhizobiaceae</taxon>
        <taxon>Rhizobium/Agrobacterium group</taxon>
        <taxon>Rhizobium</taxon>
    </lineage>
</organism>
<evidence type="ECO:0000256" key="4">
    <source>
        <dbReference type="ARBA" id="ARBA00022989"/>
    </source>
</evidence>
<evidence type="ECO:0000256" key="5">
    <source>
        <dbReference type="ARBA" id="ARBA00023136"/>
    </source>
</evidence>
<dbReference type="GO" id="GO:0004190">
    <property type="term" value="F:aspartic-type endopeptidase activity"/>
    <property type="evidence" value="ECO:0007669"/>
    <property type="project" value="InterPro"/>
</dbReference>
<evidence type="ECO:0000256" key="2">
    <source>
        <dbReference type="ARBA" id="ARBA00022475"/>
    </source>
</evidence>
<accession>A0A2W4CUE6</accession>
<evidence type="ECO:0000256" key="1">
    <source>
        <dbReference type="ARBA" id="ARBA00004651"/>
    </source>
</evidence>
<dbReference type="EMBL" id="PCDP01000005">
    <property type="protein sequence ID" value="PZM16029.1"/>
    <property type="molecule type" value="Genomic_DNA"/>
</dbReference>
<evidence type="ECO:0000259" key="7">
    <source>
        <dbReference type="Pfam" id="PF01478"/>
    </source>
</evidence>
<evidence type="ECO:0000256" key="6">
    <source>
        <dbReference type="SAM" id="Phobius"/>
    </source>
</evidence>
<dbReference type="RefSeq" id="WP_111158959.1">
    <property type="nucleotide sequence ID" value="NZ_PCDP01000005.1"/>
</dbReference>
<dbReference type="PANTHER" id="PTHR36506">
    <property type="entry name" value="PREFLAGELLIN PEPTIDASE"/>
    <property type="match status" value="1"/>
</dbReference>
<dbReference type="Pfam" id="PF01478">
    <property type="entry name" value="Peptidase_A24"/>
    <property type="match status" value="1"/>
</dbReference>
<dbReference type="InterPro" id="IPR000045">
    <property type="entry name" value="Prepilin_IV_endopep_pep"/>
</dbReference>
<keyword evidence="2" id="KW-1003">Cell membrane</keyword>
<sequence>MLSAAIFLIFPLCLAIAALSDLFTMTIPNRVSVILIGGFTLVAPFLGLSLPEIGMYFGGAAIVFCVCFALFALNVMGGGDAKLLSAAALWFGFNQSLLEFVIYVSLMGGLLTVLIVALRARVDIITVIGLRVPNSLLVAKKIPYGLAIGVGGFMAYPSSPLVEAALAQLH</sequence>
<dbReference type="OrthoDB" id="5329005at2"/>
<gene>
    <name evidence="8" type="ORF">CPY51_04920</name>
</gene>
<dbReference type="PANTHER" id="PTHR36506:SF1">
    <property type="entry name" value="PREFLAGELLIN PEPTIDASE"/>
    <property type="match status" value="1"/>
</dbReference>
<feature type="transmembrane region" description="Helical" evidence="6">
    <location>
        <begin position="55"/>
        <end position="77"/>
    </location>
</feature>
<keyword evidence="3 6" id="KW-0812">Transmembrane</keyword>
<protein>
    <submittedName>
        <fullName evidence="8">Peptidase</fullName>
    </submittedName>
</protein>
<feature type="domain" description="Prepilin type IV endopeptidase peptidase" evidence="7">
    <location>
        <begin position="8"/>
        <end position="112"/>
    </location>
</feature>
<proteinExistence type="predicted"/>
<keyword evidence="9" id="KW-1185">Reference proteome</keyword>
<dbReference type="Gene3D" id="1.20.120.1220">
    <property type="match status" value="1"/>
</dbReference>